<evidence type="ECO:0000313" key="2">
    <source>
        <dbReference type="EMBL" id="MTR83747.1"/>
    </source>
</evidence>
<evidence type="ECO:0000313" key="3">
    <source>
        <dbReference type="EMBL" id="RHA66895.1"/>
    </source>
</evidence>
<feature type="compositionally biased region" description="Polar residues" evidence="1">
    <location>
        <begin position="1"/>
        <end position="16"/>
    </location>
</feature>
<name>A0A415NZ90_9FIRM</name>
<evidence type="ECO:0000313" key="5">
    <source>
        <dbReference type="Proteomes" id="UP000478483"/>
    </source>
</evidence>
<gene>
    <name evidence="3" type="ORF">DW927_09870</name>
    <name evidence="2" type="ORF">GMD50_01510</name>
</gene>
<reference evidence="2 5" key="2">
    <citation type="journal article" date="2019" name="Nat. Med.">
        <title>A library of human gut bacterial isolates paired with longitudinal multiomics data enables mechanistic microbiome research.</title>
        <authorList>
            <person name="Poyet M."/>
            <person name="Groussin M."/>
            <person name="Gibbons S.M."/>
            <person name="Avila-Pacheco J."/>
            <person name="Jiang X."/>
            <person name="Kearney S.M."/>
            <person name="Perrotta A.R."/>
            <person name="Berdy B."/>
            <person name="Zhao S."/>
            <person name="Lieberman T.D."/>
            <person name="Swanson P.K."/>
            <person name="Smith M."/>
            <person name="Roesemann S."/>
            <person name="Alexander J.E."/>
            <person name="Rich S.A."/>
            <person name="Livny J."/>
            <person name="Vlamakis H."/>
            <person name="Clish C."/>
            <person name="Bullock K."/>
            <person name="Deik A."/>
            <person name="Scott J."/>
            <person name="Pierce K.A."/>
            <person name="Xavier R.J."/>
            <person name="Alm E.J."/>
        </authorList>
    </citation>
    <scope>NUCLEOTIDE SEQUENCE [LARGE SCALE GENOMIC DNA]</scope>
    <source>
        <strain evidence="2 5">BIOML-A1</strain>
    </source>
</reference>
<feature type="compositionally biased region" description="Polar residues" evidence="1">
    <location>
        <begin position="24"/>
        <end position="34"/>
    </location>
</feature>
<sequence length="34" mass="3607">MTSLNVSNFNTSNVTDMSGMFTGCGTSKVTMKQS</sequence>
<dbReference type="EMBL" id="WNAJ01000001">
    <property type="protein sequence ID" value="MTR83747.1"/>
    <property type="molecule type" value="Genomic_DNA"/>
</dbReference>
<evidence type="ECO:0000313" key="4">
    <source>
        <dbReference type="Proteomes" id="UP000284465"/>
    </source>
</evidence>
<protein>
    <recommendedName>
        <fullName evidence="6">BspA family leucine-rich repeat surface protein</fullName>
    </recommendedName>
</protein>
<dbReference type="AlphaFoldDB" id="A0A415NZ90"/>
<proteinExistence type="predicted"/>
<dbReference type="InterPro" id="IPR011889">
    <property type="entry name" value="Liste_lipo_26"/>
</dbReference>
<comment type="caution">
    <text evidence="3">The sequence shown here is derived from an EMBL/GenBank/DDBJ whole genome shotgun (WGS) entry which is preliminary data.</text>
</comment>
<dbReference type="EMBL" id="QSFP01000010">
    <property type="protein sequence ID" value="RHA66895.1"/>
    <property type="molecule type" value="Genomic_DNA"/>
</dbReference>
<organism evidence="3 4">
    <name type="scientific">Roseburia intestinalis</name>
    <dbReference type="NCBI Taxonomy" id="166486"/>
    <lineage>
        <taxon>Bacteria</taxon>
        <taxon>Bacillati</taxon>
        <taxon>Bacillota</taxon>
        <taxon>Clostridia</taxon>
        <taxon>Lachnospirales</taxon>
        <taxon>Lachnospiraceae</taxon>
        <taxon>Roseburia</taxon>
    </lineage>
</organism>
<evidence type="ECO:0008006" key="6">
    <source>
        <dbReference type="Google" id="ProtNLM"/>
    </source>
</evidence>
<feature type="region of interest" description="Disordered" evidence="1">
    <location>
        <begin position="1"/>
        <end position="34"/>
    </location>
</feature>
<dbReference type="Proteomes" id="UP000284465">
    <property type="component" value="Unassembled WGS sequence"/>
</dbReference>
<dbReference type="Proteomes" id="UP000478483">
    <property type="component" value="Unassembled WGS sequence"/>
</dbReference>
<dbReference type="NCBIfam" id="TIGR02167">
    <property type="entry name" value="Liste_lipo_26"/>
    <property type="match status" value="1"/>
</dbReference>
<evidence type="ECO:0000256" key="1">
    <source>
        <dbReference type="SAM" id="MobiDB-lite"/>
    </source>
</evidence>
<accession>A0A415NZ90</accession>
<reference evidence="3 4" key="1">
    <citation type="submission" date="2018-08" db="EMBL/GenBank/DDBJ databases">
        <title>A genome reference for cultivated species of the human gut microbiota.</title>
        <authorList>
            <person name="Zou Y."/>
            <person name="Xue W."/>
            <person name="Luo G."/>
        </authorList>
    </citation>
    <scope>NUCLEOTIDE SEQUENCE [LARGE SCALE GENOMIC DNA]</scope>
    <source>
        <strain evidence="3 4">AM43-11</strain>
    </source>
</reference>